<feature type="non-terminal residue" evidence="1">
    <location>
        <position position="1"/>
    </location>
</feature>
<gene>
    <name evidence="1" type="ORF">BDP55DRAFT_567430</name>
</gene>
<dbReference type="AlphaFoldDB" id="A0AAJ0A6G5"/>
<dbReference type="RefSeq" id="XP_060422114.1">
    <property type="nucleotide sequence ID" value="XM_060570592.1"/>
</dbReference>
<evidence type="ECO:0000313" key="2">
    <source>
        <dbReference type="Proteomes" id="UP001224890"/>
    </source>
</evidence>
<name>A0AAJ0A6G5_9PEZI</name>
<dbReference type="GeneID" id="85455118"/>
<sequence>ISEKVYARNVEFEGVQYIGHLRNTPGGNQDFLLFDPSLSTSIYSLYIASDNLCIRCLVFVDSSKPCTIEQEIGLWWKAVKLEDIGGLIQIRSDVSFGIPQRF</sequence>
<protein>
    <submittedName>
        <fullName evidence="1">Uncharacterized protein</fullName>
    </submittedName>
</protein>
<comment type="caution">
    <text evidence="1">The sequence shown here is derived from an EMBL/GenBank/DDBJ whole genome shotgun (WGS) entry which is preliminary data.</text>
</comment>
<evidence type="ECO:0000313" key="1">
    <source>
        <dbReference type="EMBL" id="KAK1657350.1"/>
    </source>
</evidence>
<organism evidence="1 2">
    <name type="scientific">Colletotrichum godetiae</name>
    <dbReference type="NCBI Taxonomy" id="1209918"/>
    <lineage>
        <taxon>Eukaryota</taxon>
        <taxon>Fungi</taxon>
        <taxon>Dikarya</taxon>
        <taxon>Ascomycota</taxon>
        <taxon>Pezizomycotina</taxon>
        <taxon>Sordariomycetes</taxon>
        <taxon>Hypocreomycetidae</taxon>
        <taxon>Glomerellales</taxon>
        <taxon>Glomerellaceae</taxon>
        <taxon>Colletotrichum</taxon>
        <taxon>Colletotrichum acutatum species complex</taxon>
    </lineage>
</organism>
<accession>A0AAJ0A6G5</accession>
<reference evidence="1" key="1">
    <citation type="submission" date="2021-06" db="EMBL/GenBank/DDBJ databases">
        <title>Comparative genomics, transcriptomics and evolutionary studies reveal genomic signatures of adaptation to plant cell wall in hemibiotrophic fungi.</title>
        <authorList>
            <consortium name="DOE Joint Genome Institute"/>
            <person name="Baroncelli R."/>
            <person name="Diaz J.F."/>
            <person name="Benocci T."/>
            <person name="Peng M."/>
            <person name="Battaglia E."/>
            <person name="Haridas S."/>
            <person name="Andreopoulos W."/>
            <person name="Labutti K."/>
            <person name="Pangilinan J."/>
            <person name="Floch G.L."/>
            <person name="Makela M.R."/>
            <person name="Henrissat B."/>
            <person name="Grigoriev I.V."/>
            <person name="Crouch J.A."/>
            <person name="De Vries R.P."/>
            <person name="Sukno S.A."/>
            <person name="Thon M.R."/>
        </authorList>
    </citation>
    <scope>NUCLEOTIDE SEQUENCE</scope>
    <source>
        <strain evidence="1">CBS 193.32</strain>
    </source>
</reference>
<dbReference type="EMBL" id="JAHMHR010000095">
    <property type="protein sequence ID" value="KAK1657350.1"/>
    <property type="molecule type" value="Genomic_DNA"/>
</dbReference>
<dbReference type="Proteomes" id="UP001224890">
    <property type="component" value="Unassembled WGS sequence"/>
</dbReference>
<keyword evidence="2" id="KW-1185">Reference proteome</keyword>
<proteinExistence type="predicted"/>